<keyword evidence="1" id="KW-0732">Signal</keyword>
<organism evidence="2 3">
    <name type="scientific">Sediminitomix flava</name>
    <dbReference type="NCBI Taxonomy" id="379075"/>
    <lineage>
        <taxon>Bacteria</taxon>
        <taxon>Pseudomonadati</taxon>
        <taxon>Bacteroidota</taxon>
        <taxon>Cytophagia</taxon>
        <taxon>Cytophagales</taxon>
        <taxon>Flammeovirgaceae</taxon>
        <taxon>Sediminitomix</taxon>
    </lineage>
</organism>
<feature type="chain" id="PRO_5016293379" description="Lipoprotein" evidence="1">
    <location>
        <begin position="25"/>
        <end position="137"/>
    </location>
</feature>
<reference evidence="2 3" key="1">
    <citation type="submission" date="2018-03" db="EMBL/GenBank/DDBJ databases">
        <title>Genomic Encyclopedia of Archaeal and Bacterial Type Strains, Phase II (KMG-II): from individual species to whole genera.</title>
        <authorList>
            <person name="Goeker M."/>
        </authorList>
    </citation>
    <scope>NUCLEOTIDE SEQUENCE [LARGE SCALE GENOMIC DNA]</scope>
    <source>
        <strain evidence="2 3">DSM 28229</strain>
    </source>
</reference>
<keyword evidence="3" id="KW-1185">Reference proteome</keyword>
<evidence type="ECO:0008006" key="4">
    <source>
        <dbReference type="Google" id="ProtNLM"/>
    </source>
</evidence>
<dbReference type="EMBL" id="QGDO01000001">
    <property type="protein sequence ID" value="PWJ44001.1"/>
    <property type="molecule type" value="Genomic_DNA"/>
</dbReference>
<accession>A0A315ZEP2</accession>
<feature type="signal peptide" evidence="1">
    <location>
        <begin position="1"/>
        <end position="24"/>
    </location>
</feature>
<dbReference type="AlphaFoldDB" id="A0A315ZEP2"/>
<evidence type="ECO:0000313" key="2">
    <source>
        <dbReference type="EMBL" id="PWJ44001.1"/>
    </source>
</evidence>
<proteinExistence type="predicted"/>
<evidence type="ECO:0000313" key="3">
    <source>
        <dbReference type="Proteomes" id="UP000245535"/>
    </source>
</evidence>
<name>A0A315ZEP2_SEDFL</name>
<dbReference type="PROSITE" id="PS51257">
    <property type="entry name" value="PROKAR_LIPOPROTEIN"/>
    <property type="match status" value="1"/>
</dbReference>
<protein>
    <recommendedName>
        <fullName evidence="4">Lipoprotein</fullName>
    </recommendedName>
</protein>
<dbReference type="RefSeq" id="WP_109615524.1">
    <property type="nucleotide sequence ID" value="NZ_QGDO01000001.1"/>
</dbReference>
<sequence length="137" mass="15664">MKSYLFFNLILFLLLITSCSTESAKNKGEEEKDAVQSSLVYVINDDEASLVLSSSNSKSDLEQLKEIFKKDKDIDLDFSKSTFTDKGKLKRLHMIVDCNDGFKGDLEVSSLTLKLKKQGFRRDYLIRDNVPFYIGNM</sequence>
<evidence type="ECO:0000256" key="1">
    <source>
        <dbReference type="SAM" id="SignalP"/>
    </source>
</evidence>
<gene>
    <name evidence="2" type="ORF">BC781_101351</name>
</gene>
<dbReference type="Proteomes" id="UP000245535">
    <property type="component" value="Unassembled WGS sequence"/>
</dbReference>
<dbReference type="OrthoDB" id="1260260at2"/>
<comment type="caution">
    <text evidence="2">The sequence shown here is derived from an EMBL/GenBank/DDBJ whole genome shotgun (WGS) entry which is preliminary data.</text>
</comment>